<dbReference type="PRINTS" id="PR00455">
    <property type="entry name" value="HTHTETR"/>
</dbReference>
<keyword evidence="1 2" id="KW-0238">DNA-binding</keyword>
<dbReference type="InterPro" id="IPR001647">
    <property type="entry name" value="HTH_TetR"/>
</dbReference>
<dbReference type="Proteomes" id="UP000276634">
    <property type="component" value="Unassembled WGS sequence"/>
</dbReference>
<keyword evidence="5" id="KW-1185">Reference proteome</keyword>
<evidence type="ECO:0000313" key="4">
    <source>
        <dbReference type="EMBL" id="ROR29840.1"/>
    </source>
</evidence>
<reference evidence="4 5" key="1">
    <citation type="submission" date="2018-11" db="EMBL/GenBank/DDBJ databases">
        <title>Genomic Encyclopedia of Type Strains, Phase IV (KMG-IV): sequencing the most valuable type-strain genomes for metagenomic binning, comparative biology and taxonomic classification.</title>
        <authorList>
            <person name="Goeker M."/>
        </authorList>
    </citation>
    <scope>NUCLEOTIDE SEQUENCE [LARGE SCALE GENOMIC DNA]</scope>
    <source>
        <strain evidence="4 5">DSM 100275</strain>
    </source>
</reference>
<gene>
    <name evidence="4" type="ORF">EDC57_2518</name>
</gene>
<evidence type="ECO:0000256" key="1">
    <source>
        <dbReference type="ARBA" id="ARBA00023125"/>
    </source>
</evidence>
<sequence length="221" mass="24205">MARSGPEETRARLLDAAERILAEEGFAAASLRRITRAAGTNLAAVHYHFGAKAGLVEAVFRRRLEPLNRARLEALERLERAGTAPGVRDLLLALIAPALRMGRDPATGGARFMRLLGRAYVEPDPQVRALLHGLYGEVRERYFAAFTRALPGLPREELAWRLHFVLGTIAYAMAGSDALELVTTCDWVDPDDVEALGARLIPFLEAGLRAPLDRGEEARGT</sequence>
<evidence type="ECO:0000256" key="2">
    <source>
        <dbReference type="PROSITE-ProRule" id="PRU00335"/>
    </source>
</evidence>
<dbReference type="InterPro" id="IPR036271">
    <property type="entry name" value="Tet_transcr_reg_TetR-rel_C_sf"/>
</dbReference>
<name>A0A3N1XT80_9GAMM</name>
<dbReference type="EMBL" id="RJVI01000003">
    <property type="protein sequence ID" value="ROR29840.1"/>
    <property type="molecule type" value="Genomic_DNA"/>
</dbReference>
<dbReference type="SUPFAM" id="SSF48498">
    <property type="entry name" value="Tetracyclin repressor-like, C-terminal domain"/>
    <property type="match status" value="1"/>
</dbReference>
<dbReference type="PANTHER" id="PTHR30055:SF235">
    <property type="entry name" value="TRANSCRIPTIONAL REGULATORY PROTEIN"/>
    <property type="match status" value="1"/>
</dbReference>
<dbReference type="RefSeq" id="WP_211332002.1">
    <property type="nucleotide sequence ID" value="NZ_RJVI01000003.1"/>
</dbReference>
<dbReference type="InterPro" id="IPR009057">
    <property type="entry name" value="Homeodomain-like_sf"/>
</dbReference>
<accession>A0A3N1XT80</accession>
<dbReference type="PROSITE" id="PS50977">
    <property type="entry name" value="HTH_TETR_2"/>
    <property type="match status" value="1"/>
</dbReference>
<feature type="domain" description="HTH tetR-type" evidence="3">
    <location>
        <begin position="7"/>
        <end position="67"/>
    </location>
</feature>
<dbReference type="Pfam" id="PF00440">
    <property type="entry name" value="TetR_N"/>
    <property type="match status" value="1"/>
</dbReference>
<dbReference type="InterPro" id="IPR050109">
    <property type="entry name" value="HTH-type_TetR-like_transc_reg"/>
</dbReference>
<dbReference type="AlphaFoldDB" id="A0A3N1XT80"/>
<dbReference type="Gene3D" id="1.10.357.10">
    <property type="entry name" value="Tetracycline Repressor, domain 2"/>
    <property type="match status" value="1"/>
</dbReference>
<dbReference type="Pfam" id="PF17939">
    <property type="entry name" value="TetR_C_30"/>
    <property type="match status" value="1"/>
</dbReference>
<evidence type="ECO:0000313" key="5">
    <source>
        <dbReference type="Proteomes" id="UP000276634"/>
    </source>
</evidence>
<organism evidence="4 5">
    <name type="scientific">Inmirania thermothiophila</name>
    <dbReference type="NCBI Taxonomy" id="1750597"/>
    <lineage>
        <taxon>Bacteria</taxon>
        <taxon>Pseudomonadati</taxon>
        <taxon>Pseudomonadota</taxon>
        <taxon>Gammaproteobacteria</taxon>
        <taxon>Chromatiales</taxon>
        <taxon>Ectothiorhodospiraceae</taxon>
        <taxon>Inmirania</taxon>
    </lineage>
</organism>
<proteinExistence type="predicted"/>
<dbReference type="GO" id="GO:0000976">
    <property type="term" value="F:transcription cis-regulatory region binding"/>
    <property type="evidence" value="ECO:0007669"/>
    <property type="project" value="TreeGrafter"/>
</dbReference>
<dbReference type="InterPro" id="IPR041586">
    <property type="entry name" value="PsrA_TetR_C"/>
</dbReference>
<dbReference type="PANTHER" id="PTHR30055">
    <property type="entry name" value="HTH-TYPE TRANSCRIPTIONAL REGULATOR RUTR"/>
    <property type="match status" value="1"/>
</dbReference>
<feature type="DNA-binding region" description="H-T-H motif" evidence="2">
    <location>
        <begin position="30"/>
        <end position="49"/>
    </location>
</feature>
<comment type="caution">
    <text evidence="4">The sequence shown here is derived from an EMBL/GenBank/DDBJ whole genome shotgun (WGS) entry which is preliminary data.</text>
</comment>
<dbReference type="SUPFAM" id="SSF46689">
    <property type="entry name" value="Homeodomain-like"/>
    <property type="match status" value="1"/>
</dbReference>
<evidence type="ECO:0000259" key="3">
    <source>
        <dbReference type="PROSITE" id="PS50977"/>
    </source>
</evidence>
<dbReference type="GO" id="GO:0003700">
    <property type="term" value="F:DNA-binding transcription factor activity"/>
    <property type="evidence" value="ECO:0007669"/>
    <property type="project" value="TreeGrafter"/>
</dbReference>
<protein>
    <submittedName>
        <fullName evidence="4">TetR family transcriptional regulator</fullName>
    </submittedName>
</protein>